<dbReference type="PANTHER" id="PTHR30349:SF90">
    <property type="entry name" value="TYROSINE RECOMBINASE XERD"/>
    <property type="match status" value="1"/>
</dbReference>
<evidence type="ECO:0000256" key="2">
    <source>
        <dbReference type="ARBA" id="ARBA00023125"/>
    </source>
</evidence>
<dbReference type="PATRIC" id="fig|926556.3.peg.25"/>
<keyword evidence="8" id="KW-1185">Reference proteome</keyword>
<dbReference type="KEGG" id="evi:Echvi_0026"/>
<sequence length="422" mass="49032">MNKHFTEFNELTNSAGNYLEQKLCYSLKTSYEYAKVWKRLREFMFSNGFSHYDKSVEEQFLRFNFKNKSWKDLTVSQRVTYNGLKMLTEYHQTGKINIPSLPSKYPLDFRGPIGKVILDFLRRRQQRGMSRSSLHNYQRHLYEFMEYCEKRGIGSVGYIDLPLLLHFINQYNCDKKTVMIVLISTLRIFLRYLFKENLTAIDYSSKVPRCKKVTQPKIPSLYSKEEVEKLIASVDRSSPTGKRNYAIIMLAARLGLRASDISRLKFKNLHWNTSTIEIDQVKTGNPLQLPLLPDVGNAIIDYLQYGRPVSEEPHVFLTGRPPYGCFTTSNVVTHVVQRAIIKAGIDTKNRRFGPHSLRHSLGFRMLEKSTMLPVISEVFGHKSSESTRFYLRIDLTSMKQCMLDVPPVPTEFYQQRGGAFYG</sequence>
<evidence type="ECO:0000313" key="7">
    <source>
        <dbReference type="EMBL" id="AGA80535.1"/>
    </source>
</evidence>
<dbReference type="InterPro" id="IPR010998">
    <property type="entry name" value="Integrase_recombinase_N"/>
</dbReference>
<reference evidence="5" key="2">
    <citation type="submission" date="2012-02" db="EMBL/GenBank/DDBJ databases">
        <title>The complete genome of Echinicola vietnamensis DSM 17526.</title>
        <authorList>
            <consortium name="US DOE Joint Genome Institute (JGI-PGF)"/>
            <person name="Lucas S."/>
            <person name="Copeland A."/>
            <person name="Lapidus A."/>
            <person name="Glavina del Rio T."/>
            <person name="Dalin E."/>
            <person name="Tice H."/>
            <person name="Bruce D."/>
            <person name="Goodwin L."/>
            <person name="Pitluck S."/>
            <person name="Peters L."/>
            <person name="Ovchinnikova G."/>
            <person name="Teshima H."/>
            <person name="Kyrpides N."/>
            <person name="Mavromatis K."/>
            <person name="Ivanova N."/>
            <person name="Brettin T."/>
            <person name="Detter J.C."/>
            <person name="Han C."/>
            <person name="Larimer F."/>
            <person name="Land M."/>
            <person name="Hauser L."/>
            <person name="Markowitz V."/>
            <person name="Cheng J.-F."/>
            <person name="Hugenholtz P."/>
            <person name="Woyke T."/>
            <person name="Wu D."/>
            <person name="Brambilla E."/>
            <person name="Klenk H.-P."/>
            <person name="Eisen J.A."/>
        </authorList>
    </citation>
    <scope>NUCLEOTIDE SEQUENCE</scope>
    <source>
        <strain evidence="5">DSM 17526</strain>
    </source>
</reference>
<dbReference type="KEGG" id="evi:Echvi_4350"/>
<keyword evidence="3" id="KW-0233">DNA recombination</keyword>
<proteinExistence type="predicted"/>
<evidence type="ECO:0000256" key="1">
    <source>
        <dbReference type="ARBA" id="ARBA00022908"/>
    </source>
</evidence>
<dbReference type="Proteomes" id="UP000010796">
    <property type="component" value="Chromosome"/>
</dbReference>
<evidence type="ECO:0000259" key="4">
    <source>
        <dbReference type="PROSITE" id="PS51898"/>
    </source>
</evidence>
<dbReference type="KEGG" id="evi:Echvi_2547"/>
<evidence type="ECO:0000313" key="5">
    <source>
        <dbReference type="EMBL" id="AGA76329.1"/>
    </source>
</evidence>
<dbReference type="InterPro" id="IPR002104">
    <property type="entry name" value="Integrase_catalytic"/>
</dbReference>
<protein>
    <submittedName>
        <fullName evidence="5">Site-specific recombinase XerD</fullName>
    </submittedName>
</protein>
<evidence type="ECO:0000256" key="3">
    <source>
        <dbReference type="ARBA" id="ARBA00023172"/>
    </source>
</evidence>
<dbReference type="SUPFAM" id="SSF56349">
    <property type="entry name" value="DNA breaking-rejoining enzymes"/>
    <property type="match status" value="1"/>
</dbReference>
<dbReference type="InterPro" id="IPR013762">
    <property type="entry name" value="Integrase-like_cat_sf"/>
</dbReference>
<dbReference type="GO" id="GO:0006310">
    <property type="term" value="P:DNA recombination"/>
    <property type="evidence" value="ECO:0007669"/>
    <property type="project" value="UniProtKB-KW"/>
</dbReference>
<dbReference type="EMBL" id="CP003346">
    <property type="protein sequence ID" value="AGA80535.1"/>
    <property type="molecule type" value="Genomic_DNA"/>
</dbReference>
<keyword evidence="1" id="KW-0229">DNA integration</keyword>
<dbReference type="InterPro" id="IPR011010">
    <property type="entry name" value="DNA_brk_join_enz"/>
</dbReference>
<gene>
    <name evidence="5" type="ordered locus">Echvi_0026</name>
    <name evidence="6" type="ordered locus">Echvi_2547</name>
    <name evidence="7" type="ordered locus">Echvi_4350</name>
</gene>
<keyword evidence="2" id="KW-0238">DNA-binding</keyword>
<dbReference type="InterPro" id="IPR050090">
    <property type="entry name" value="Tyrosine_recombinase_XerCD"/>
</dbReference>
<organism evidence="5 8">
    <name type="scientific">Echinicola vietnamensis (strain DSM 17526 / LMG 23754 / KMM 6221)</name>
    <dbReference type="NCBI Taxonomy" id="926556"/>
    <lineage>
        <taxon>Bacteria</taxon>
        <taxon>Pseudomonadati</taxon>
        <taxon>Bacteroidota</taxon>
        <taxon>Cytophagia</taxon>
        <taxon>Cytophagales</taxon>
        <taxon>Cyclobacteriaceae</taxon>
        <taxon>Echinicola</taxon>
    </lineage>
</organism>
<reference evidence="8" key="1">
    <citation type="submission" date="2012-02" db="EMBL/GenBank/DDBJ databases">
        <title>The complete genome of Echinicola vietnamensis DSM 17526.</title>
        <authorList>
            <person name="Lucas S."/>
            <person name="Copeland A."/>
            <person name="Lapidus A."/>
            <person name="Glavina del Rio T."/>
            <person name="Dalin E."/>
            <person name="Tice H."/>
            <person name="Bruce D."/>
            <person name="Goodwin L."/>
            <person name="Pitluck S."/>
            <person name="Peters L."/>
            <person name="Ovchinnikova G."/>
            <person name="Teshima H."/>
            <person name="Kyrpides N."/>
            <person name="Mavromatis K."/>
            <person name="Ivanova N."/>
            <person name="Brettin T."/>
            <person name="Detter J.C."/>
            <person name="Han C."/>
            <person name="Larimer F."/>
            <person name="Land M."/>
            <person name="Hauser L."/>
            <person name="Markowitz V."/>
            <person name="Cheng J.-F."/>
            <person name="Hugenholtz P."/>
            <person name="Woyke T."/>
            <person name="Wu D."/>
            <person name="Brambilla E."/>
            <person name="Klenk H.-P."/>
            <person name="Eisen J.A."/>
        </authorList>
    </citation>
    <scope>NUCLEOTIDE SEQUENCE [LARGE SCALE GENOMIC DNA]</scope>
    <source>
        <strain evidence="8">DSM 17526 / LMG 23754 / KMM 6221</strain>
    </source>
</reference>
<name>L0FQU3_ECHVK</name>
<dbReference type="PANTHER" id="PTHR30349">
    <property type="entry name" value="PHAGE INTEGRASE-RELATED"/>
    <property type="match status" value="1"/>
</dbReference>
<dbReference type="InterPro" id="IPR004107">
    <property type="entry name" value="Integrase_SAM-like_N"/>
</dbReference>
<dbReference type="Pfam" id="PF00589">
    <property type="entry name" value="Phage_integrase"/>
    <property type="match status" value="1"/>
</dbReference>
<dbReference type="Gene3D" id="1.10.150.130">
    <property type="match status" value="1"/>
</dbReference>
<evidence type="ECO:0000313" key="6">
    <source>
        <dbReference type="EMBL" id="AGA78793.1"/>
    </source>
</evidence>
<evidence type="ECO:0000313" key="8">
    <source>
        <dbReference type="Proteomes" id="UP000010796"/>
    </source>
</evidence>
<dbReference type="GO" id="GO:0015074">
    <property type="term" value="P:DNA integration"/>
    <property type="evidence" value="ECO:0007669"/>
    <property type="project" value="UniProtKB-KW"/>
</dbReference>
<dbReference type="RefSeq" id="WP_015263897.1">
    <property type="nucleotide sequence ID" value="NC_019904.1"/>
</dbReference>
<dbReference type="CDD" id="cd01188">
    <property type="entry name" value="INT_RitA_C_like"/>
    <property type="match status" value="1"/>
</dbReference>
<dbReference type="GO" id="GO:0003677">
    <property type="term" value="F:DNA binding"/>
    <property type="evidence" value="ECO:0007669"/>
    <property type="project" value="UniProtKB-KW"/>
</dbReference>
<dbReference type="HOGENOM" id="CLU_027562_23_4_10"/>
<dbReference type="PROSITE" id="PS51898">
    <property type="entry name" value="TYR_RECOMBINASE"/>
    <property type="match status" value="1"/>
</dbReference>
<dbReference type="eggNOG" id="COG4974">
    <property type="taxonomic scope" value="Bacteria"/>
</dbReference>
<dbReference type="Gene3D" id="1.10.443.10">
    <property type="entry name" value="Intergrase catalytic core"/>
    <property type="match status" value="1"/>
</dbReference>
<dbReference type="EMBL" id="CP003346">
    <property type="protein sequence ID" value="AGA78793.1"/>
    <property type="molecule type" value="Genomic_DNA"/>
</dbReference>
<dbReference type="STRING" id="926556.Echvi_0026"/>
<dbReference type="EMBL" id="CP003346">
    <property type="protein sequence ID" value="AGA76329.1"/>
    <property type="molecule type" value="Genomic_DNA"/>
</dbReference>
<dbReference type="AlphaFoldDB" id="L0FQU3"/>
<dbReference type="Pfam" id="PF02899">
    <property type="entry name" value="Phage_int_SAM_1"/>
    <property type="match status" value="1"/>
</dbReference>
<accession>L0FQU3</accession>
<dbReference type="OrthoDB" id="9785687at2"/>
<feature type="domain" description="Tyr recombinase" evidence="4">
    <location>
        <begin position="217"/>
        <end position="403"/>
    </location>
</feature>